<evidence type="ECO:0000313" key="7">
    <source>
        <dbReference type="EMBL" id="GAP39786.1"/>
    </source>
</evidence>
<dbReference type="OrthoDB" id="9811714at2"/>
<dbReference type="PANTHER" id="PTHR10744:SF1">
    <property type="entry name" value="SMALL RIBOSOMAL SUBUNIT PROTEIN US17M"/>
    <property type="match status" value="1"/>
</dbReference>
<dbReference type="InterPro" id="IPR019984">
    <property type="entry name" value="Ribosomal_uS17_bact/chlr"/>
</dbReference>
<evidence type="ECO:0000256" key="2">
    <source>
        <dbReference type="ARBA" id="ARBA00022730"/>
    </source>
</evidence>
<name>A0A0K8PAW0_9CHLR</name>
<protein>
    <recommendedName>
        <fullName evidence="6">Small ribosomal subunit protein uS17</fullName>
    </recommendedName>
</protein>
<dbReference type="NCBIfam" id="NF004123">
    <property type="entry name" value="PRK05610.1"/>
    <property type="match status" value="1"/>
</dbReference>
<dbReference type="InterPro" id="IPR012340">
    <property type="entry name" value="NA-bd_OB-fold"/>
</dbReference>
<dbReference type="PATRIC" id="fig|1678840.3.peg.883"/>
<dbReference type="SUPFAM" id="SSF50249">
    <property type="entry name" value="Nucleic acid-binding proteins"/>
    <property type="match status" value="1"/>
</dbReference>
<proteinExistence type="inferred from homology"/>
<dbReference type="InterPro" id="IPR000266">
    <property type="entry name" value="Ribosomal_uS17"/>
</dbReference>
<comment type="function">
    <text evidence="6">One of the primary rRNA binding proteins, it binds specifically to the 5'-end of 16S ribosomal RNA.</text>
</comment>
<dbReference type="GO" id="GO:0006412">
    <property type="term" value="P:translation"/>
    <property type="evidence" value="ECO:0007669"/>
    <property type="project" value="UniProtKB-UniRule"/>
</dbReference>
<comment type="subunit">
    <text evidence="6">Part of the 30S ribosomal subunit.</text>
</comment>
<keyword evidence="2 6" id="KW-0699">rRNA-binding</keyword>
<evidence type="ECO:0000256" key="4">
    <source>
        <dbReference type="ARBA" id="ARBA00022980"/>
    </source>
</evidence>
<evidence type="ECO:0000256" key="5">
    <source>
        <dbReference type="ARBA" id="ARBA00023274"/>
    </source>
</evidence>
<comment type="similarity">
    <text evidence="1 6">Belongs to the universal ribosomal protein uS17 family.</text>
</comment>
<dbReference type="STRING" id="1678840.ATC1_12322"/>
<dbReference type="CDD" id="cd00364">
    <property type="entry name" value="Ribosomal_uS17"/>
    <property type="match status" value="1"/>
</dbReference>
<gene>
    <name evidence="6" type="primary">rpsQ</name>
    <name evidence="7" type="ORF">ATC1_12322</name>
</gene>
<keyword evidence="5 6" id="KW-0687">Ribonucleoprotein</keyword>
<dbReference type="GO" id="GO:0003735">
    <property type="term" value="F:structural constituent of ribosome"/>
    <property type="evidence" value="ECO:0007669"/>
    <property type="project" value="UniProtKB-UniRule"/>
</dbReference>
<dbReference type="GO" id="GO:0022627">
    <property type="term" value="C:cytosolic small ribosomal subunit"/>
    <property type="evidence" value="ECO:0007669"/>
    <property type="project" value="UniProtKB-UniRule"/>
</dbReference>
<dbReference type="RefSeq" id="WP_062278513.1">
    <property type="nucleotide sequence ID" value="NZ_DF968180.1"/>
</dbReference>
<dbReference type="AlphaFoldDB" id="A0A0K8PAW0"/>
<dbReference type="EMBL" id="DF968180">
    <property type="protein sequence ID" value="GAP39786.1"/>
    <property type="molecule type" value="Genomic_DNA"/>
</dbReference>
<dbReference type="GO" id="GO:0019843">
    <property type="term" value="F:rRNA binding"/>
    <property type="evidence" value="ECO:0007669"/>
    <property type="project" value="UniProtKB-UniRule"/>
</dbReference>
<keyword evidence="3 6" id="KW-0694">RNA-binding</keyword>
<evidence type="ECO:0000256" key="6">
    <source>
        <dbReference type="HAMAP-Rule" id="MF_01345"/>
    </source>
</evidence>
<keyword evidence="4 6" id="KW-0689">Ribosomal protein</keyword>
<evidence type="ECO:0000256" key="1">
    <source>
        <dbReference type="ARBA" id="ARBA00010254"/>
    </source>
</evidence>
<dbReference type="HAMAP" id="MF_01345_B">
    <property type="entry name" value="Ribosomal_uS17_B"/>
    <property type="match status" value="1"/>
</dbReference>
<dbReference type="Gene3D" id="2.40.50.140">
    <property type="entry name" value="Nucleic acid-binding proteins"/>
    <property type="match status" value="1"/>
</dbReference>
<dbReference type="Proteomes" id="UP000053370">
    <property type="component" value="Unassembled WGS sequence"/>
</dbReference>
<dbReference type="Pfam" id="PF00366">
    <property type="entry name" value="Ribosomal_S17"/>
    <property type="match status" value="1"/>
</dbReference>
<sequence length="104" mass="12026">MNARRRIMGIVTSDKMDKTVVVEISRTYRHPLVGKIVHDFKRVKAHDEKNECKIGDKVLLVESAPLSKEKRWVVESIIKRDEKKEIVEEITEELAAELKEGAQE</sequence>
<keyword evidence="8" id="KW-1185">Reference proteome</keyword>
<dbReference type="PRINTS" id="PR00973">
    <property type="entry name" value="RIBOSOMALS17"/>
</dbReference>
<evidence type="ECO:0000256" key="3">
    <source>
        <dbReference type="ARBA" id="ARBA00022884"/>
    </source>
</evidence>
<dbReference type="NCBIfam" id="TIGR03635">
    <property type="entry name" value="uS17_bact"/>
    <property type="match status" value="1"/>
</dbReference>
<reference evidence="7" key="1">
    <citation type="journal article" date="2015" name="Genome Announc.">
        <title>Draft Genome Sequence of Anaerolineae Strain TC1, a Novel Isolate from a Methanogenic Wastewater Treatment System.</title>
        <authorList>
            <person name="Matsuura N."/>
            <person name="Tourlousse D.M."/>
            <person name="Sun L."/>
            <person name="Toyonaga M."/>
            <person name="Kuroda K."/>
            <person name="Ohashi A."/>
            <person name="Cruz R."/>
            <person name="Yamaguchi T."/>
            <person name="Sekiguchi Y."/>
        </authorList>
    </citation>
    <scope>NUCLEOTIDE SEQUENCE [LARGE SCALE GENOMIC DNA]</scope>
    <source>
        <strain evidence="7">TC1</strain>
    </source>
</reference>
<evidence type="ECO:0000313" key="8">
    <source>
        <dbReference type="Proteomes" id="UP000053370"/>
    </source>
</evidence>
<dbReference type="PANTHER" id="PTHR10744">
    <property type="entry name" value="40S RIBOSOMAL PROTEIN S11 FAMILY MEMBER"/>
    <property type="match status" value="1"/>
</dbReference>
<accession>A0A0K8PAW0</accession>
<organism evidence="7">
    <name type="scientific">Flexilinea flocculi</name>
    <dbReference type="NCBI Taxonomy" id="1678840"/>
    <lineage>
        <taxon>Bacteria</taxon>
        <taxon>Bacillati</taxon>
        <taxon>Chloroflexota</taxon>
        <taxon>Anaerolineae</taxon>
        <taxon>Anaerolineales</taxon>
        <taxon>Anaerolineaceae</taxon>
        <taxon>Flexilinea</taxon>
    </lineage>
</organism>